<accession>A0A3L6E2G6</accession>
<protein>
    <submittedName>
        <fullName evidence="1">Uncharacterized protein</fullName>
    </submittedName>
</protein>
<gene>
    <name evidence="1" type="ORF">Zm00014a_021949</name>
</gene>
<dbReference type="AlphaFoldDB" id="A0A3L6E2G6"/>
<evidence type="ECO:0000313" key="1">
    <source>
        <dbReference type="EMBL" id="PWZ15082.1"/>
    </source>
</evidence>
<comment type="caution">
    <text evidence="1">The sequence shown here is derived from an EMBL/GenBank/DDBJ whole genome shotgun (WGS) entry which is preliminary data.</text>
</comment>
<reference evidence="1" key="1">
    <citation type="journal article" date="2018" name="Nat. Genet.">
        <title>Extensive intraspecific gene order and gene structural variations between Mo17 and other maize genomes.</title>
        <authorList>
            <person name="Sun S."/>
            <person name="Zhou Y."/>
            <person name="Chen J."/>
            <person name="Shi J."/>
            <person name="Zhao H."/>
            <person name="Zhao H."/>
            <person name="Song W."/>
            <person name="Zhang M."/>
            <person name="Cui Y."/>
            <person name="Dong X."/>
            <person name="Liu H."/>
            <person name="Ma X."/>
            <person name="Jiao Y."/>
            <person name="Wang B."/>
            <person name="Wei X."/>
            <person name="Stein J.C."/>
            <person name="Glaubitz J.C."/>
            <person name="Lu F."/>
            <person name="Yu G."/>
            <person name="Liang C."/>
            <person name="Fengler K."/>
            <person name="Li B."/>
            <person name="Rafalski A."/>
            <person name="Schnable P.S."/>
            <person name="Ware D.H."/>
            <person name="Buckler E.S."/>
            <person name="Lai J."/>
        </authorList>
    </citation>
    <scope>NUCLEOTIDE SEQUENCE [LARGE SCALE GENOMIC DNA]</scope>
    <source>
        <tissue evidence="1">Seedling</tissue>
    </source>
</reference>
<name>A0A3L6E2G6_MAIZE</name>
<dbReference type="Proteomes" id="UP000251960">
    <property type="component" value="Chromosome 7"/>
</dbReference>
<sequence length="140" mass="16029">DLISVLHLNPTVVRRLLPHVFLPLLLYLLTRDSRPTPKPSYGDEHTSAHGTAIWRPTSTTARRWLHGYKGNIEGQHTRDREGRWNDGYRRCSTRTTRPVSTTPAEAQRRLWLQFYFDRHPLFLCAARSAGPSAIGESRAA</sequence>
<proteinExistence type="predicted"/>
<dbReference type="EMBL" id="NCVQ01000008">
    <property type="protein sequence ID" value="PWZ15082.1"/>
    <property type="molecule type" value="Genomic_DNA"/>
</dbReference>
<feature type="non-terminal residue" evidence="1">
    <location>
        <position position="1"/>
    </location>
</feature>
<organism evidence="1">
    <name type="scientific">Zea mays</name>
    <name type="common">Maize</name>
    <dbReference type="NCBI Taxonomy" id="4577"/>
    <lineage>
        <taxon>Eukaryota</taxon>
        <taxon>Viridiplantae</taxon>
        <taxon>Streptophyta</taxon>
        <taxon>Embryophyta</taxon>
        <taxon>Tracheophyta</taxon>
        <taxon>Spermatophyta</taxon>
        <taxon>Magnoliopsida</taxon>
        <taxon>Liliopsida</taxon>
        <taxon>Poales</taxon>
        <taxon>Poaceae</taxon>
        <taxon>PACMAD clade</taxon>
        <taxon>Panicoideae</taxon>
        <taxon>Andropogonodae</taxon>
        <taxon>Andropogoneae</taxon>
        <taxon>Tripsacinae</taxon>
        <taxon>Zea</taxon>
    </lineage>
</organism>